<keyword evidence="10" id="KW-1015">Disulfide bond</keyword>
<dbReference type="PANTHER" id="PTHR24039:SF58">
    <property type="entry name" value="EGF-LIKE DOMAIN-CONTAINING PROTEIN"/>
    <property type="match status" value="1"/>
</dbReference>
<dbReference type="InterPro" id="IPR018097">
    <property type="entry name" value="EGF_Ca-bd_CS"/>
</dbReference>
<evidence type="ECO:0000256" key="6">
    <source>
        <dbReference type="ARBA" id="ARBA00022737"/>
    </source>
</evidence>
<protein>
    <submittedName>
        <fullName evidence="15">Ice-binding protein isoform 3</fullName>
    </submittedName>
</protein>
<evidence type="ECO:0000256" key="8">
    <source>
        <dbReference type="ARBA" id="ARBA00022989"/>
    </source>
</evidence>
<dbReference type="PANTHER" id="PTHR24039">
    <property type="entry name" value="FIBRILLIN-RELATED"/>
    <property type="match status" value="1"/>
</dbReference>
<evidence type="ECO:0000256" key="1">
    <source>
        <dbReference type="ARBA" id="ARBA00004479"/>
    </source>
</evidence>
<feature type="signal peptide" evidence="13">
    <location>
        <begin position="1"/>
        <end position="18"/>
    </location>
</feature>
<dbReference type="InterPro" id="IPR000742">
    <property type="entry name" value="EGF"/>
</dbReference>
<dbReference type="InterPro" id="IPR021884">
    <property type="entry name" value="Ice-bd_prot"/>
</dbReference>
<dbReference type="PROSITE" id="PS50026">
    <property type="entry name" value="EGF_3"/>
    <property type="match status" value="1"/>
</dbReference>
<dbReference type="SUPFAM" id="SSF57196">
    <property type="entry name" value="EGF/Laminin"/>
    <property type="match status" value="1"/>
</dbReference>
<evidence type="ECO:0000256" key="10">
    <source>
        <dbReference type="ARBA" id="ARBA00023157"/>
    </source>
</evidence>
<evidence type="ECO:0000256" key="12">
    <source>
        <dbReference type="PROSITE-ProRule" id="PRU00076"/>
    </source>
</evidence>
<proteinExistence type="inferred from homology"/>
<comment type="subcellular location">
    <subcellularLocation>
        <location evidence="1">Membrane</location>
        <topology evidence="1">Single-pass type I membrane protein</topology>
    </subcellularLocation>
</comment>
<keyword evidence="4" id="KW-0812">Transmembrane</keyword>
<dbReference type="GO" id="GO:0048731">
    <property type="term" value="P:system development"/>
    <property type="evidence" value="ECO:0007669"/>
    <property type="project" value="UniProtKB-ARBA"/>
</dbReference>
<dbReference type="PROSITE" id="PS00010">
    <property type="entry name" value="ASX_HYDROXYL"/>
    <property type="match status" value="1"/>
</dbReference>
<keyword evidence="8" id="KW-1133">Transmembrane helix</keyword>
<reference evidence="15" key="1">
    <citation type="journal article" date="2017" name="J. Phycol.">
        <title>Multiple ice-binding proteins of probable prokaryotic origin in an antarctic lake alga, Chlamydomonas sp. ICE-MDV (chlorophyceae).</title>
        <authorList>
            <person name="Raymond J."/>
        </authorList>
    </citation>
    <scope>NUCLEOTIDE SEQUENCE</scope>
</reference>
<dbReference type="PROSITE" id="PS01186">
    <property type="entry name" value="EGF_2"/>
    <property type="match status" value="1"/>
</dbReference>
<dbReference type="FunFam" id="2.10.25.10:FF:000202">
    <property type="entry name" value="Multiple epidermal growth factor-like domains 8"/>
    <property type="match status" value="1"/>
</dbReference>
<evidence type="ECO:0000256" key="3">
    <source>
        <dbReference type="ARBA" id="ARBA00022536"/>
    </source>
</evidence>
<dbReference type="SMART" id="SM00181">
    <property type="entry name" value="EGF"/>
    <property type="match status" value="1"/>
</dbReference>
<dbReference type="EMBL" id="KY314786">
    <property type="protein sequence ID" value="ARM65345.1"/>
    <property type="molecule type" value="Genomic_DNA"/>
</dbReference>
<dbReference type="InterPro" id="IPR024731">
    <property type="entry name" value="NELL2-like_EGF"/>
</dbReference>
<evidence type="ECO:0000256" key="7">
    <source>
        <dbReference type="ARBA" id="ARBA00022837"/>
    </source>
</evidence>
<dbReference type="InterPro" id="IPR000152">
    <property type="entry name" value="EGF-type_Asp/Asn_hydroxyl_site"/>
</dbReference>
<comment type="similarity">
    <text evidence="2">Belongs to the ice-binding protein family.</text>
</comment>
<organism evidence="15">
    <name type="scientific">Chlamydomonas sp. ICE-MDV</name>
    <dbReference type="NCBI Taxonomy" id="1983280"/>
    <lineage>
        <taxon>Eukaryota</taxon>
        <taxon>Viridiplantae</taxon>
        <taxon>Chlorophyta</taxon>
        <taxon>core chlorophytes</taxon>
        <taxon>Chlorophyceae</taxon>
        <taxon>CS clade</taxon>
        <taxon>Chlamydomonadales</taxon>
        <taxon>Chlamydomonadaceae</taxon>
        <taxon>Chlamydomonas</taxon>
    </lineage>
</organism>
<evidence type="ECO:0000256" key="11">
    <source>
        <dbReference type="ARBA" id="ARBA00023180"/>
    </source>
</evidence>
<evidence type="ECO:0000256" key="5">
    <source>
        <dbReference type="ARBA" id="ARBA00022729"/>
    </source>
</evidence>
<dbReference type="GO" id="GO:0005509">
    <property type="term" value="F:calcium ion binding"/>
    <property type="evidence" value="ECO:0007669"/>
    <property type="project" value="InterPro"/>
</dbReference>
<evidence type="ECO:0000256" key="2">
    <source>
        <dbReference type="ARBA" id="ARBA00005445"/>
    </source>
</evidence>
<dbReference type="SMART" id="SM00179">
    <property type="entry name" value="EGF_CA"/>
    <property type="match status" value="1"/>
</dbReference>
<keyword evidence="5 13" id="KW-0732">Signal</keyword>
<dbReference type="CDD" id="cd00054">
    <property type="entry name" value="EGF_CA"/>
    <property type="match status" value="1"/>
</dbReference>
<dbReference type="Pfam" id="PF11999">
    <property type="entry name" value="Ice_binding"/>
    <property type="match status" value="1"/>
</dbReference>
<feature type="domain" description="EGF-like" evidence="14">
    <location>
        <begin position="247"/>
        <end position="288"/>
    </location>
</feature>
<keyword evidence="11" id="KW-0325">Glycoprotein</keyword>
<evidence type="ECO:0000259" key="14">
    <source>
        <dbReference type="PROSITE" id="PS50026"/>
    </source>
</evidence>
<keyword evidence="6" id="KW-0677">Repeat</keyword>
<keyword evidence="7" id="KW-0106">Calcium</keyword>
<comment type="caution">
    <text evidence="12">Lacks conserved residue(s) required for the propagation of feature annotation.</text>
</comment>
<dbReference type="AlphaFoldDB" id="A0A1W6JGR1"/>
<feature type="chain" id="PRO_5013207303" evidence="13">
    <location>
        <begin position="19"/>
        <end position="343"/>
    </location>
</feature>
<evidence type="ECO:0000256" key="13">
    <source>
        <dbReference type="SAM" id="SignalP"/>
    </source>
</evidence>
<dbReference type="Gene3D" id="2.10.25.10">
    <property type="entry name" value="Laminin"/>
    <property type="match status" value="1"/>
</dbReference>
<name>A0A1W6JGR1_9CHLO</name>
<dbReference type="GO" id="GO:0048513">
    <property type="term" value="P:animal organ development"/>
    <property type="evidence" value="ECO:0007669"/>
    <property type="project" value="UniProtKB-ARBA"/>
</dbReference>
<keyword evidence="3 12" id="KW-0245">EGF-like domain</keyword>
<evidence type="ECO:0000256" key="9">
    <source>
        <dbReference type="ARBA" id="ARBA00023136"/>
    </source>
</evidence>
<evidence type="ECO:0000256" key="4">
    <source>
        <dbReference type="ARBA" id="ARBA00022692"/>
    </source>
</evidence>
<evidence type="ECO:0000313" key="15">
    <source>
        <dbReference type="EMBL" id="ARM65345.1"/>
    </source>
</evidence>
<sequence>MLWLAPIVLLLASSTCSASLVTRKLQDASPMAVDLGQATGFSMLAASTITNSGATKAWGYIGVTPGTAITGEEQISYFSAPTPFGRIGYPTTATAAGAAAPAKLDVTAAYLDASNRVADVNVLMPAVHDMGTQTFTPGLYKTTSSLEVLKGDMYLSGKGVFIFQMESTLVVHTNRKMILLNGAQACDVFWKVGSSATFNVGSEVVGTVMAYASISVLTGITISGRLFAMTASITLLGDVINPCAPSDVDECALGIDDCHDQAYCTNTPDSFTCTCNSGFTGDGVNVCTGPIDCPYGTYQSVAPDANTLQVCTGWTICNLLTQYETLGPSHLLDRRCGENEIDC</sequence>
<dbReference type="GO" id="GO:0016020">
    <property type="term" value="C:membrane"/>
    <property type="evidence" value="ECO:0007669"/>
    <property type="project" value="UniProtKB-SubCell"/>
</dbReference>
<dbReference type="Pfam" id="PF12947">
    <property type="entry name" value="EGF_3"/>
    <property type="match status" value="1"/>
</dbReference>
<accession>A0A1W6JGR1</accession>
<dbReference type="PROSITE" id="PS01187">
    <property type="entry name" value="EGF_CA"/>
    <property type="match status" value="1"/>
</dbReference>
<keyword evidence="9" id="KW-0472">Membrane</keyword>
<dbReference type="InterPro" id="IPR001881">
    <property type="entry name" value="EGF-like_Ca-bd_dom"/>
</dbReference>